<protein>
    <submittedName>
        <fullName evidence="4">Uncharacterized protein</fullName>
    </submittedName>
</protein>
<dbReference type="Gene3D" id="3.40.50.980">
    <property type="match status" value="3"/>
</dbReference>
<dbReference type="Gene3D" id="2.30.38.10">
    <property type="entry name" value="Luciferase, Domain 3"/>
    <property type="match status" value="1"/>
</dbReference>
<dbReference type="AlphaFoldDB" id="A0AAV9JH87"/>
<feature type="region of interest" description="Disordered" evidence="1">
    <location>
        <begin position="148"/>
        <end position="180"/>
    </location>
</feature>
<gene>
    <name evidence="4" type="ORF">LTR36_004410</name>
</gene>
<evidence type="ECO:0000313" key="5">
    <source>
        <dbReference type="Proteomes" id="UP001324427"/>
    </source>
</evidence>
<dbReference type="SUPFAM" id="SSF56801">
    <property type="entry name" value="Acetyl-CoA synthetase-like"/>
    <property type="match status" value="1"/>
</dbReference>
<sequence length="558" mass="61769">MDASTVAGYSNLVHWTFSGKYDCEKPILIDATNTTRSVSKKKAEELVTALAGAFKPDSTVCLHIPNDVLYPVLVLAILASDCRWTGTNTAYTAPELEHHFRLSETEYIITAPEHLEVVRTAVTASGTNAEIILFADLLDKAHDLELSATPQDEEHERTDSCKCSSDGVANAPKRDSVTSRLSTRDSNMRTLRDLVRDPSQVDLQTLTKDISLDSTAAFMQTSGTTGLPKMAARTHRSMIIEQENIEDNNAAKPYEVRRLYCTPIFHGFSAPEMLFNVLRLGQTSYFMRRFDSTFAQKVHDLHITETFGAPPMMLRLVNQPGAGELLQSLRMISFGGAPLASELRRKTLELFETKPRIVPVYGMTEGGWFTTLKYPDDDHTGSVGRPIPGCEVKVIPQQNTELNDGQPIGEIFVRGAQLMSGYLNNPEATAEAFEDGWLKTGDIGYVKDGMVYLVDRAKDLIKCNGWQVSPAELENALLEHPDVLDAAVLGVGQGVDEHPLACVVVRDCNLTADLIKLHLRGRLTGYKVSKCEVRFVQAIPKNPAGKILRKVLRETVRY</sequence>
<dbReference type="PANTHER" id="PTHR24096:SF265">
    <property type="entry name" value="ENZYME, PUTATIVE (AFU_ORTHOLOGUE AFUA_5G14270)-RELATED"/>
    <property type="match status" value="1"/>
</dbReference>
<proteinExistence type="predicted"/>
<dbReference type="Pfam" id="PF00501">
    <property type="entry name" value="AMP-binding"/>
    <property type="match status" value="1"/>
</dbReference>
<feature type="domain" description="AMP-binding enzyme C-terminal" evidence="3">
    <location>
        <begin position="472"/>
        <end position="546"/>
    </location>
</feature>
<accession>A0AAV9JH87</accession>
<feature type="domain" description="AMP-dependent synthetase/ligase" evidence="2">
    <location>
        <begin position="23"/>
        <end position="423"/>
    </location>
</feature>
<dbReference type="EMBL" id="JAVFHQ010000026">
    <property type="protein sequence ID" value="KAK4544200.1"/>
    <property type="molecule type" value="Genomic_DNA"/>
</dbReference>
<evidence type="ECO:0000259" key="2">
    <source>
        <dbReference type="Pfam" id="PF00501"/>
    </source>
</evidence>
<dbReference type="InterPro" id="IPR000873">
    <property type="entry name" value="AMP-dep_synth/lig_dom"/>
</dbReference>
<dbReference type="PROSITE" id="PS00455">
    <property type="entry name" value="AMP_BINDING"/>
    <property type="match status" value="1"/>
</dbReference>
<dbReference type="InterPro" id="IPR020845">
    <property type="entry name" value="AMP-binding_CS"/>
</dbReference>
<reference evidence="4 5" key="1">
    <citation type="submission" date="2021-11" db="EMBL/GenBank/DDBJ databases">
        <title>Black yeast isolated from Biological Soil Crust.</title>
        <authorList>
            <person name="Kurbessoian T."/>
        </authorList>
    </citation>
    <scope>NUCLEOTIDE SEQUENCE [LARGE SCALE GENOMIC DNA]</scope>
    <source>
        <strain evidence="4 5">CCFEE 5522</strain>
    </source>
</reference>
<name>A0AAV9JH87_9PEZI</name>
<organism evidence="4 5">
    <name type="scientific">Oleoguttula mirabilis</name>
    <dbReference type="NCBI Taxonomy" id="1507867"/>
    <lineage>
        <taxon>Eukaryota</taxon>
        <taxon>Fungi</taxon>
        <taxon>Dikarya</taxon>
        <taxon>Ascomycota</taxon>
        <taxon>Pezizomycotina</taxon>
        <taxon>Dothideomycetes</taxon>
        <taxon>Dothideomycetidae</taxon>
        <taxon>Mycosphaerellales</taxon>
        <taxon>Teratosphaeriaceae</taxon>
        <taxon>Oleoguttula</taxon>
    </lineage>
</organism>
<dbReference type="InterPro" id="IPR025110">
    <property type="entry name" value="AMP-bd_C"/>
</dbReference>
<dbReference type="Pfam" id="PF13193">
    <property type="entry name" value="AMP-binding_C"/>
    <property type="match status" value="1"/>
</dbReference>
<dbReference type="Proteomes" id="UP001324427">
    <property type="component" value="Unassembled WGS sequence"/>
</dbReference>
<dbReference type="PANTHER" id="PTHR24096">
    <property type="entry name" value="LONG-CHAIN-FATTY-ACID--COA LIGASE"/>
    <property type="match status" value="1"/>
</dbReference>
<dbReference type="InterPro" id="IPR045851">
    <property type="entry name" value="AMP-bd_C_sf"/>
</dbReference>
<evidence type="ECO:0000259" key="3">
    <source>
        <dbReference type="Pfam" id="PF13193"/>
    </source>
</evidence>
<comment type="caution">
    <text evidence="4">The sequence shown here is derived from an EMBL/GenBank/DDBJ whole genome shotgun (WGS) entry which is preliminary data.</text>
</comment>
<dbReference type="GO" id="GO:0019748">
    <property type="term" value="P:secondary metabolic process"/>
    <property type="evidence" value="ECO:0007669"/>
    <property type="project" value="TreeGrafter"/>
</dbReference>
<evidence type="ECO:0000256" key="1">
    <source>
        <dbReference type="SAM" id="MobiDB-lite"/>
    </source>
</evidence>
<keyword evidence="5" id="KW-1185">Reference proteome</keyword>
<evidence type="ECO:0000313" key="4">
    <source>
        <dbReference type="EMBL" id="KAK4544200.1"/>
    </source>
</evidence>
<dbReference type="Gene3D" id="3.30.300.30">
    <property type="match status" value="1"/>
</dbReference>
<dbReference type="GO" id="GO:0016405">
    <property type="term" value="F:CoA-ligase activity"/>
    <property type="evidence" value="ECO:0007669"/>
    <property type="project" value="TreeGrafter"/>
</dbReference>